<proteinExistence type="predicted"/>
<reference evidence="1 2" key="1">
    <citation type="submission" date="2017-07" db="EMBL/GenBank/DDBJ databases">
        <title>Draft whole genome sequences of clinical Proprionibacteriaceae strains.</title>
        <authorList>
            <person name="Bernier A.-M."/>
            <person name="Bernard K."/>
            <person name="Domingo M.-C."/>
        </authorList>
    </citation>
    <scope>NUCLEOTIDE SEQUENCE [LARGE SCALE GENOMIC DNA]</scope>
    <source>
        <strain evidence="1 2">NML 130396</strain>
    </source>
</reference>
<evidence type="ECO:0000313" key="1">
    <source>
        <dbReference type="EMBL" id="OYO24497.1"/>
    </source>
</evidence>
<name>A0A255HA81_9ACTN</name>
<comment type="caution">
    <text evidence="1">The sequence shown here is derived from an EMBL/GenBank/DDBJ whole genome shotgun (WGS) entry which is preliminary data.</text>
</comment>
<protein>
    <submittedName>
        <fullName evidence="1">Uncharacterized protein</fullName>
    </submittedName>
</protein>
<organism evidence="1 2">
    <name type="scientific">Enemella dayhoffiae</name>
    <dbReference type="NCBI Taxonomy" id="2016507"/>
    <lineage>
        <taxon>Bacteria</taxon>
        <taxon>Bacillati</taxon>
        <taxon>Actinomycetota</taxon>
        <taxon>Actinomycetes</taxon>
        <taxon>Propionibacteriales</taxon>
        <taxon>Propionibacteriaceae</taxon>
        <taxon>Enemella</taxon>
    </lineage>
</organism>
<gene>
    <name evidence="1" type="ORF">CGZ93_03670</name>
</gene>
<keyword evidence="2" id="KW-1185">Reference proteome</keyword>
<dbReference type="EMBL" id="NMVQ01000003">
    <property type="protein sequence ID" value="OYO24497.1"/>
    <property type="molecule type" value="Genomic_DNA"/>
</dbReference>
<accession>A0A255HA81</accession>
<dbReference type="Proteomes" id="UP000216311">
    <property type="component" value="Unassembled WGS sequence"/>
</dbReference>
<sequence>MLLVIANGPGGPSERDGPTEALALGSGVDDGVVDCVGWVGWGAAVGVSAEVPTGCTAGDGGAVGAVVVALTLALGSGVRAVRWVGVALAVGVAAGVRTGADAGAGSVGVPGPVAGVCTPDSLTGAPTTASLLRPGSRTRASAVRAMA</sequence>
<evidence type="ECO:0000313" key="2">
    <source>
        <dbReference type="Proteomes" id="UP000216311"/>
    </source>
</evidence>
<dbReference type="AlphaFoldDB" id="A0A255HA81"/>